<keyword evidence="1" id="KW-0812">Transmembrane</keyword>
<reference evidence="2 3" key="1">
    <citation type="submission" date="2018-05" db="EMBL/GenBank/DDBJ databases">
        <title>Klebsiella quasipneumonaiae provides a window into carbapenemase gene transfer, plasmid rearrangements and nosocomial acquisition from the hospital environment.</title>
        <authorList>
            <person name="Mathers A.J."/>
            <person name="Vegesana K."/>
            <person name="Stoesser N."/>
            <person name="Crook D."/>
            <person name="Vaughan A."/>
            <person name="Barry K."/>
            <person name="Parikh H."/>
            <person name="Sebra R."/>
            <person name="Kotay S."/>
            <person name="Walker A.S."/>
            <person name="Sheppard A.E."/>
        </authorList>
    </citation>
    <scope>NUCLEOTIDE SEQUENCE [LARGE SCALE GENOMIC DNA]</scope>
    <source>
        <strain evidence="2 3">CAV1947</strain>
        <plasmid evidence="3">pkpc_cav1947-14</plasmid>
    </source>
</reference>
<geneLocation type="plasmid" evidence="3">
    <name>pkpc_cav1947-14</name>
</geneLocation>
<keyword evidence="2" id="KW-0614">Plasmid</keyword>
<evidence type="ECO:0008006" key="4">
    <source>
        <dbReference type="Google" id="ProtNLM"/>
    </source>
</evidence>
<feature type="transmembrane region" description="Helical" evidence="1">
    <location>
        <begin position="66"/>
        <end position="85"/>
    </location>
</feature>
<sequence length="119" mass="13068">MNFLMIMTLWWISSFITHMMKVGNIREYGPTKSHLLLMVTTLPAGIGVFIYPIVEAVWGELSLLKVIGYTVLSLIVGGLVGNMIVRGLFSTSIGILLINPLAILFSIAGIAFLIVQYLP</sequence>
<protein>
    <recommendedName>
        <fullName evidence="4">EamA domain-containing protein</fullName>
    </recommendedName>
</protein>
<name>A0ABM6VG75_9ENTR</name>
<dbReference type="EMBL" id="CP029438">
    <property type="protein sequence ID" value="AWL54361.1"/>
    <property type="molecule type" value="Genomic_DNA"/>
</dbReference>
<evidence type="ECO:0000313" key="2">
    <source>
        <dbReference type="EMBL" id="AWL54361.1"/>
    </source>
</evidence>
<accession>A0ABM6VG75</accession>
<keyword evidence="1" id="KW-1133">Transmembrane helix</keyword>
<gene>
    <name evidence="2" type="ORF">DKC11_00055</name>
</gene>
<feature type="transmembrane region" description="Helical" evidence="1">
    <location>
        <begin position="35"/>
        <end position="54"/>
    </location>
</feature>
<dbReference type="Proteomes" id="UP000245760">
    <property type="component" value="Plasmid pKPC_CAV1947-14"/>
</dbReference>
<proteinExistence type="predicted"/>
<keyword evidence="3" id="KW-1185">Reference proteome</keyword>
<feature type="transmembrane region" description="Helical" evidence="1">
    <location>
        <begin position="97"/>
        <end position="118"/>
    </location>
</feature>
<keyword evidence="1" id="KW-0472">Membrane</keyword>
<evidence type="ECO:0000313" key="3">
    <source>
        <dbReference type="Proteomes" id="UP000245760"/>
    </source>
</evidence>
<organism evidence="2 3">
    <name type="scientific">Klebsiella quasipneumoniae</name>
    <dbReference type="NCBI Taxonomy" id="1463165"/>
    <lineage>
        <taxon>Bacteria</taxon>
        <taxon>Pseudomonadati</taxon>
        <taxon>Pseudomonadota</taxon>
        <taxon>Gammaproteobacteria</taxon>
        <taxon>Enterobacterales</taxon>
        <taxon>Enterobacteriaceae</taxon>
        <taxon>Klebsiella/Raoultella group</taxon>
        <taxon>Klebsiella</taxon>
        <taxon>Klebsiella pneumoniae complex</taxon>
    </lineage>
</organism>
<evidence type="ECO:0000256" key="1">
    <source>
        <dbReference type="SAM" id="Phobius"/>
    </source>
</evidence>